<proteinExistence type="predicted"/>
<dbReference type="Proteomes" id="UP000594454">
    <property type="component" value="Chromosome 1"/>
</dbReference>
<protein>
    <submittedName>
        <fullName evidence="1">Uncharacterized protein</fullName>
    </submittedName>
</protein>
<reference evidence="1 2" key="1">
    <citation type="submission" date="2020-11" db="EMBL/GenBank/DDBJ databases">
        <authorList>
            <person name="Wallbank WR R."/>
            <person name="Pardo Diaz C."/>
            <person name="Kozak K."/>
            <person name="Martin S."/>
            <person name="Jiggins C."/>
            <person name="Moest M."/>
            <person name="Warren A I."/>
            <person name="Generalovic N T."/>
            <person name="Byers J.R.P. K."/>
            <person name="Montejo-Kovacevich G."/>
            <person name="Yen C E."/>
        </authorList>
    </citation>
    <scope>NUCLEOTIDE SEQUENCE [LARGE SCALE GENOMIC DNA]</scope>
</reference>
<dbReference type="EMBL" id="LR899009">
    <property type="protein sequence ID" value="CAD7077709.1"/>
    <property type="molecule type" value="Genomic_DNA"/>
</dbReference>
<dbReference type="AlphaFoldDB" id="A0A7R8UBL3"/>
<name>A0A7R8UBL3_HERIL</name>
<keyword evidence="2" id="KW-1185">Reference proteome</keyword>
<evidence type="ECO:0000313" key="1">
    <source>
        <dbReference type="EMBL" id="CAD7077709.1"/>
    </source>
</evidence>
<accession>A0A7R8UBL3</accession>
<dbReference type="InParanoid" id="A0A7R8UBL3"/>
<organism evidence="1 2">
    <name type="scientific">Hermetia illucens</name>
    <name type="common">Black soldier fly</name>
    <dbReference type="NCBI Taxonomy" id="343691"/>
    <lineage>
        <taxon>Eukaryota</taxon>
        <taxon>Metazoa</taxon>
        <taxon>Ecdysozoa</taxon>
        <taxon>Arthropoda</taxon>
        <taxon>Hexapoda</taxon>
        <taxon>Insecta</taxon>
        <taxon>Pterygota</taxon>
        <taxon>Neoptera</taxon>
        <taxon>Endopterygota</taxon>
        <taxon>Diptera</taxon>
        <taxon>Brachycera</taxon>
        <taxon>Stratiomyomorpha</taxon>
        <taxon>Stratiomyidae</taxon>
        <taxon>Hermetiinae</taxon>
        <taxon>Hermetia</taxon>
    </lineage>
</organism>
<gene>
    <name evidence="1" type="ORF">HERILL_LOCUS1031</name>
</gene>
<evidence type="ECO:0000313" key="2">
    <source>
        <dbReference type="Proteomes" id="UP000594454"/>
    </source>
</evidence>
<sequence>MINISIVALYLFKKFNIRVSQVTENTWRAFSNERISTFSSHHHLCTCEELRCTLYAVAHLQAMVFTCTAATRYHSPSLAQMALLLSRRTKSAIVRAVDSARRDCSKCAFSGRKPPQRDRKHSSLLEARDEAKIPGIRNLIGPTNVPL</sequence>